<dbReference type="EMBL" id="AP022314">
    <property type="protein sequence ID" value="BBU24754.1"/>
    <property type="molecule type" value="Genomic_DNA"/>
</dbReference>
<feature type="region of interest" description="Disordered" evidence="1">
    <location>
        <begin position="1"/>
        <end position="32"/>
    </location>
</feature>
<gene>
    <name evidence="3" type="ORF">MYXE_45440</name>
</gene>
<evidence type="ECO:0000256" key="2">
    <source>
        <dbReference type="SAM" id="Phobius"/>
    </source>
</evidence>
<organism evidence="3 4">
    <name type="scientific">Mycobacterium xenopi</name>
    <dbReference type="NCBI Taxonomy" id="1789"/>
    <lineage>
        <taxon>Bacteria</taxon>
        <taxon>Bacillati</taxon>
        <taxon>Actinomycetota</taxon>
        <taxon>Actinomycetes</taxon>
        <taxon>Mycobacteriales</taxon>
        <taxon>Mycobacteriaceae</taxon>
        <taxon>Mycobacterium</taxon>
    </lineage>
</organism>
<keyword evidence="2" id="KW-0472">Membrane</keyword>
<feature type="transmembrane region" description="Helical" evidence="2">
    <location>
        <begin position="42"/>
        <end position="63"/>
    </location>
</feature>
<dbReference type="AlphaFoldDB" id="A0AAD1H3Z5"/>
<protein>
    <recommendedName>
        <fullName evidence="5">Alanine and proline rich membrane protein</fullName>
    </recommendedName>
</protein>
<evidence type="ECO:0008006" key="5">
    <source>
        <dbReference type="Google" id="ProtNLM"/>
    </source>
</evidence>
<keyword evidence="2" id="KW-1133">Transmembrane helix</keyword>
<sequence length="198" mass="20602">MPDTPPPAGVPAGPGYPGLPPQTTSAPWGPPPAMALRKPSRWLSVAALVIALIGLGVGIVGWFRPVSPDVHPAAPTTPGFTGQQITEAKSNICTAYKLAKNEVADNTHRSNPAEGGEVSQLAVAANARLAIYAAGDYLLTRLAAEPATPSDLADLVRSLGNSYQEAGMRALNNASDSELDPFRRDIDANISKIDGLCK</sequence>
<keyword evidence="2" id="KW-0812">Transmembrane</keyword>
<accession>A0AAD1H3Z5</accession>
<evidence type="ECO:0000256" key="1">
    <source>
        <dbReference type="SAM" id="MobiDB-lite"/>
    </source>
</evidence>
<evidence type="ECO:0000313" key="3">
    <source>
        <dbReference type="EMBL" id="BBU24754.1"/>
    </source>
</evidence>
<name>A0AAD1H3Z5_MYCXE</name>
<dbReference type="KEGG" id="mxe:MYXE_45440"/>
<proteinExistence type="predicted"/>
<evidence type="ECO:0000313" key="4">
    <source>
        <dbReference type="Proteomes" id="UP000464624"/>
    </source>
</evidence>
<reference evidence="3 4" key="1">
    <citation type="submission" date="2019-12" db="EMBL/GenBank/DDBJ databases">
        <title>Complete genome sequence of Mycolicibacterium xenopi str. JCM15661T.</title>
        <authorList>
            <person name="Yoshida M."/>
            <person name="Fukano H."/>
            <person name="Asakura T."/>
            <person name="Hoshino Y."/>
        </authorList>
    </citation>
    <scope>NUCLEOTIDE SEQUENCE [LARGE SCALE GENOMIC DNA]</scope>
    <source>
        <strain evidence="3 4">JCM 15661T</strain>
    </source>
</reference>
<dbReference type="Proteomes" id="UP000464624">
    <property type="component" value="Chromosome"/>
</dbReference>